<evidence type="ECO:0000256" key="4">
    <source>
        <dbReference type="ARBA" id="ARBA00012775"/>
    </source>
</evidence>
<evidence type="ECO:0000256" key="6">
    <source>
        <dbReference type="ARBA" id="ARBA00022801"/>
    </source>
</evidence>
<dbReference type="GO" id="GO:0005829">
    <property type="term" value="C:cytosol"/>
    <property type="evidence" value="ECO:0007669"/>
    <property type="project" value="TreeGrafter"/>
</dbReference>
<dbReference type="AlphaFoldDB" id="A0A8X7MTM1"/>
<dbReference type="PROSITE" id="PS00485">
    <property type="entry name" value="A_DEAMINASE"/>
    <property type="match status" value="1"/>
</dbReference>
<evidence type="ECO:0000256" key="9">
    <source>
        <dbReference type="ARBA" id="ARBA00072037"/>
    </source>
</evidence>
<dbReference type="Gene3D" id="3.20.20.140">
    <property type="entry name" value="Metal-dependent hydrolases"/>
    <property type="match status" value="1"/>
</dbReference>
<dbReference type="InterPro" id="IPR032466">
    <property type="entry name" value="Metal_Hydrolase"/>
</dbReference>
<keyword evidence="13" id="KW-1185">Reference proteome</keyword>
<feature type="region of interest" description="Disordered" evidence="11">
    <location>
        <begin position="365"/>
        <end position="389"/>
    </location>
</feature>
<protein>
    <recommendedName>
        <fullName evidence="9">AMP deaminase</fullName>
        <ecNumber evidence="4">3.5.4.6</ecNumber>
    </recommendedName>
    <alternativeName>
        <fullName evidence="10">Myoadenylate deaminase</fullName>
    </alternativeName>
</protein>
<evidence type="ECO:0000256" key="7">
    <source>
        <dbReference type="ARBA" id="ARBA00022833"/>
    </source>
</evidence>
<feature type="region of interest" description="Disordered" evidence="11">
    <location>
        <begin position="262"/>
        <end position="319"/>
    </location>
</feature>
<dbReference type="InterPro" id="IPR006650">
    <property type="entry name" value="A/AMP_deam_AS"/>
</dbReference>
<accession>A0A8X7MTM1</accession>
<evidence type="ECO:0000256" key="8">
    <source>
        <dbReference type="ARBA" id="ARBA00023080"/>
    </source>
</evidence>
<reference evidence="12" key="2">
    <citation type="journal article" date="2019" name="IMA Fungus">
        <title>Genome sequencing and comparison of five Tilletia species to identify candidate genes for the detection of regulated species infecting wheat.</title>
        <authorList>
            <person name="Nguyen H.D.T."/>
            <person name="Sultana T."/>
            <person name="Kesanakurti P."/>
            <person name="Hambleton S."/>
        </authorList>
    </citation>
    <scope>NUCLEOTIDE SEQUENCE</scope>
    <source>
        <strain evidence="12">DAOMC 236426</strain>
    </source>
</reference>
<evidence type="ECO:0000256" key="10">
    <source>
        <dbReference type="ARBA" id="ARBA00078830"/>
    </source>
</evidence>
<dbReference type="GO" id="GO:0032264">
    <property type="term" value="P:IMP salvage"/>
    <property type="evidence" value="ECO:0007669"/>
    <property type="project" value="InterPro"/>
</dbReference>
<feature type="region of interest" description="Disordered" evidence="11">
    <location>
        <begin position="483"/>
        <end position="511"/>
    </location>
</feature>
<sequence length="1026" mass="114438">MASNDSNQSRPAAPAAATRARPVRAHTNELISPPSTTLSSPALSDTDTDSADEPHAHHHHSPSHNRTATAALANRRFFASHPTSAIAQDDAAHGAAAAAASSRGPNELPSAISAAATEAKGEDEQVSTPIVGARSLESDWSADADAVTPPLHSLGQDSQPDPFSAKRVELAPGPAQDAPLPQAHSQPLIPSLLDADPPKTATSTSQQQQQQQQQEAAPSSQHIVHPTVPAPHGSEVAAELDTLTASLRHCLALRDQYMQASLQLRPEDNPKNWDAEHCERERERRRKDGSNRTGASVEQDAEEIKVDGSADCESDRPRPWRVYPAPPRPHWEIFNSAPASSFVVRSGAALAAASSSSIESVAPALPAASSSGEGGDGVADPTLPKPIAPSSLANAQAAQALLEATGSKPGVFDEAFIQTPGRHVRSATGSKGDTDLRPVEFGLDREGVFQIWIEGDVDVDGQKGPDGVKGETEELEGRVAQMSITSEPRTSPSSFLNPAAPTSTSDPNQRQRTYLSSVPSIRTYFKDLDRLLTVLGDGPTRSFAWRRLKYLESKWNMYILLNEYRELADMKRVPHRDFYNVRKVDTHVHHSASMNQKHLLRFIKAKIKRYPDDVVIFRDGAHLTLHQVFQSLNLTAYDLSIDTLDMHAHQDAFHRFDKFNLKYNPIGESRLREIFLKTDNLIQGRYLAELTAEVMADLEASKYQMAEYRLSIYGRSVDEWDKLAKWVVSNRLFSPNVRWLIQVPRLYDVYKKNGTVQNFEQIIQNVFVPLFEVTQDPRSHPEVHIFLQRVIGFDLVDDESKPERRVHRKFPVPRLWDYAQSPPYTYWAYYMFANMASLNQWRQMRGFNTFAFRPHAGEAGDTDHLAAAFLTSQCISHGILLRKVPALQYLYYLKQVGIAMSPLSNNALFLAYERNPFPSFLRMGMNVSISTDDPLQFHLSKEPLLEEYSVATQIYKLTPPDMCELARNSVLQCGWEMELKRHWLGKDFYLSGPEGNVMHKTNVPDIRLQFRKETLDEELELVYQGR</sequence>
<feature type="compositionally biased region" description="Low complexity" evidence="11">
    <location>
        <begin position="10"/>
        <end position="20"/>
    </location>
</feature>
<comment type="similarity">
    <text evidence="3">Belongs to the metallo-dependent hydrolases superfamily. Adenosine and AMP deaminases family.</text>
</comment>
<comment type="pathway">
    <text evidence="2">Purine metabolism; IMP biosynthesis via salvage pathway; IMP from AMP: step 1/1.</text>
</comment>
<feature type="compositionally biased region" description="Low complexity" evidence="11">
    <location>
        <begin position="64"/>
        <end position="100"/>
    </location>
</feature>
<feature type="compositionally biased region" description="Basic and acidic residues" evidence="11">
    <location>
        <begin position="302"/>
        <end position="318"/>
    </location>
</feature>
<gene>
    <name evidence="12" type="ORF">A4X06_0g4392</name>
</gene>
<dbReference type="GO" id="GO:0046872">
    <property type="term" value="F:metal ion binding"/>
    <property type="evidence" value="ECO:0007669"/>
    <property type="project" value="UniProtKB-KW"/>
</dbReference>
<keyword evidence="8" id="KW-0546">Nucleotide metabolism</keyword>
<dbReference type="CDD" id="cd01319">
    <property type="entry name" value="AMPD"/>
    <property type="match status" value="1"/>
</dbReference>
<dbReference type="Gene3D" id="4.10.800.20">
    <property type="match status" value="1"/>
</dbReference>
<dbReference type="NCBIfam" id="TIGR01429">
    <property type="entry name" value="AMP_deaminase"/>
    <property type="match status" value="1"/>
</dbReference>
<dbReference type="EC" id="3.5.4.6" evidence="4"/>
<dbReference type="Proteomes" id="UP000077684">
    <property type="component" value="Unassembled WGS sequence"/>
</dbReference>
<dbReference type="PANTHER" id="PTHR11359:SF0">
    <property type="entry name" value="AMP DEAMINASE"/>
    <property type="match status" value="1"/>
</dbReference>
<keyword evidence="5" id="KW-0479">Metal-binding</keyword>
<dbReference type="FunFam" id="4.10.800.20:FF:000001">
    <property type="entry name" value="AMP deaminase"/>
    <property type="match status" value="1"/>
</dbReference>
<dbReference type="InterPro" id="IPR006329">
    <property type="entry name" value="AMPD"/>
</dbReference>
<evidence type="ECO:0000256" key="2">
    <source>
        <dbReference type="ARBA" id="ARBA00004955"/>
    </source>
</evidence>
<dbReference type="PANTHER" id="PTHR11359">
    <property type="entry name" value="AMP DEAMINASE"/>
    <property type="match status" value="1"/>
</dbReference>
<reference evidence="12" key="1">
    <citation type="submission" date="2016-04" db="EMBL/GenBank/DDBJ databases">
        <authorList>
            <person name="Nguyen H.D."/>
            <person name="Samba Siva P."/>
            <person name="Cullis J."/>
            <person name="Levesque C.A."/>
            <person name="Hambleton S."/>
        </authorList>
    </citation>
    <scope>NUCLEOTIDE SEQUENCE</scope>
    <source>
        <strain evidence="12">DAOMC 236426</strain>
    </source>
</reference>
<comment type="caution">
    <text evidence="12">The sequence shown here is derived from an EMBL/GenBank/DDBJ whole genome shotgun (WGS) entry which is preliminary data.</text>
</comment>
<dbReference type="PIRSF" id="PIRSF001251">
    <property type="entry name" value="AMP_deaminase_met"/>
    <property type="match status" value="1"/>
</dbReference>
<keyword evidence="7" id="KW-0862">Zinc</keyword>
<evidence type="ECO:0000313" key="13">
    <source>
        <dbReference type="Proteomes" id="UP000077684"/>
    </source>
</evidence>
<dbReference type="Pfam" id="PF19326">
    <property type="entry name" value="AMP_deaminase"/>
    <property type="match status" value="1"/>
</dbReference>
<dbReference type="SUPFAM" id="SSF51556">
    <property type="entry name" value="Metallo-dependent hydrolases"/>
    <property type="match status" value="1"/>
</dbReference>
<dbReference type="GO" id="GO:0046033">
    <property type="term" value="P:AMP metabolic process"/>
    <property type="evidence" value="ECO:0007669"/>
    <property type="project" value="TreeGrafter"/>
</dbReference>
<feature type="region of interest" description="Disordered" evidence="11">
    <location>
        <begin position="1"/>
        <end position="232"/>
    </location>
</feature>
<evidence type="ECO:0000256" key="1">
    <source>
        <dbReference type="ARBA" id="ARBA00001947"/>
    </source>
</evidence>
<feature type="compositionally biased region" description="Low complexity" evidence="11">
    <location>
        <begin position="32"/>
        <end position="45"/>
    </location>
</feature>
<dbReference type="GO" id="GO:0003876">
    <property type="term" value="F:AMP deaminase activity"/>
    <property type="evidence" value="ECO:0007669"/>
    <property type="project" value="UniProtKB-EC"/>
</dbReference>
<name>A0A8X7MTM1_9BASI</name>
<evidence type="ECO:0000256" key="11">
    <source>
        <dbReference type="SAM" id="MobiDB-lite"/>
    </source>
</evidence>
<comment type="cofactor">
    <cofactor evidence="1">
        <name>Zn(2+)</name>
        <dbReference type="ChEBI" id="CHEBI:29105"/>
    </cofactor>
</comment>
<proteinExistence type="inferred from homology"/>
<organism evidence="12 13">
    <name type="scientific">Tilletia controversa</name>
    <name type="common">dwarf bunt fungus</name>
    <dbReference type="NCBI Taxonomy" id="13291"/>
    <lineage>
        <taxon>Eukaryota</taxon>
        <taxon>Fungi</taxon>
        <taxon>Dikarya</taxon>
        <taxon>Basidiomycota</taxon>
        <taxon>Ustilaginomycotina</taxon>
        <taxon>Exobasidiomycetes</taxon>
        <taxon>Tilletiales</taxon>
        <taxon>Tilletiaceae</taxon>
        <taxon>Tilletia</taxon>
    </lineage>
</organism>
<evidence type="ECO:0000256" key="5">
    <source>
        <dbReference type="ARBA" id="ARBA00022723"/>
    </source>
</evidence>
<dbReference type="FunFam" id="3.20.20.140:FF:000035">
    <property type="entry name" value="Probable amp deaminase"/>
    <property type="match status" value="1"/>
</dbReference>
<dbReference type="EMBL" id="LWDE02000459">
    <property type="protein sequence ID" value="KAE8247521.1"/>
    <property type="molecule type" value="Genomic_DNA"/>
</dbReference>
<evidence type="ECO:0000256" key="3">
    <source>
        <dbReference type="ARBA" id="ARBA00006676"/>
    </source>
</evidence>
<evidence type="ECO:0000313" key="12">
    <source>
        <dbReference type="EMBL" id="KAE8247521.1"/>
    </source>
</evidence>
<keyword evidence="6" id="KW-0378">Hydrolase</keyword>
<feature type="compositionally biased region" description="Basic and acidic residues" evidence="11">
    <location>
        <begin position="265"/>
        <end position="290"/>
    </location>
</feature>